<keyword evidence="1" id="KW-0472">Membrane</keyword>
<dbReference type="EMBL" id="BAAAFN010000011">
    <property type="protein sequence ID" value="GAA0227771.1"/>
    <property type="molecule type" value="Genomic_DNA"/>
</dbReference>
<accession>A0ABN0TR79</accession>
<evidence type="ECO:0000313" key="3">
    <source>
        <dbReference type="Proteomes" id="UP001501176"/>
    </source>
</evidence>
<evidence type="ECO:0000313" key="2">
    <source>
        <dbReference type="EMBL" id="GAA0227771.1"/>
    </source>
</evidence>
<reference evidence="2 3" key="1">
    <citation type="journal article" date="2019" name="Int. J. Syst. Evol. Microbiol.">
        <title>The Global Catalogue of Microorganisms (GCM) 10K type strain sequencing project: providing services to taxonomists for standard genome sequencing and annotation.</title>
        <authorList>
            <consortium name="The Broad Institute Genomics Platform"/>
            <consortium name="The Broad Institute Genome Sequencing Center for Infectious Disease"/>
            <person name="Wu L."/>
            <person name="Ma J."/>
        </authorList>
    </citation>
    <scope>NUCLEOTIDE SEQUENCE [LARGE SCALE GENOMIC DNA]</scope>
    <source>
        <strain evidence="2 3">JCM 16240</strain>
    </source>
</reference>
<keyword evidence="1" id="KW-1133">Transmembrane helix</keyword>
<feature type="transmembrane region" description="Helical" evidence="1">
    <location>
        <begin position="65"/>
        <end position="86"/>
    </location>
</feature>
<protein>
    <recommendedName>
        <fullName evidence="4">Pilus assembly protein</fullName>
    </recommendedName>
</protein>
<dbReference type="Proteomes" id="UP001501176">
    <property type="component" value="Unassembled WGS sequence"/>
</dbReference>
<sequence>MSASSRLPCRVRPRAHVHRIRRILPGAASAAALHAPSRPGSLNAPLLLARRSDASNRAAQRGQAMVEYVVVVALVAVAAIAVYQLFGQVIRAQTAAMAREIAGEDGSEQSRIAQTAAESAAAQAAAKSLKSFTGNAAAGQ</sequence>
<keyword evidence="3" id="KW-1185">Reference proteome</keyword>
<evidence type="ECO:0008006" key="4">
    <source>
        <dbReference type="Google" id="ProtNLM"/>
    </source>
</evidence>
<keyword evidence="1" id="KW-0812">Transmembrane</keyword>
<comment type="caution">
    <text evidence="2">The sequence shown here is derived from an EMBL/GenBank/DDBJ whole genome shotgun (WGS) entry which is preliminary data.</text>
</comment>
<proteinExistence type="predicted"/>
<gene>
    <name evidence="2" type="ORF">GCM10009125_15970</name>
</gene>
<organism evidence="2 3">
    <name type="scientific">Castellaniella daejeonensis</name>
    <dbReference type="NCBI Taxonomy" id="659013"/>
    <lineage>
        <taxon>Bacteria</taxon>
        <taxon>Pseudomonadati</taxon>
        <taxon>Pseudomonadota</taxon>
        <taxon>Betaproteobacteria</taxon>
        <taxon>Burkholderiales</taxon>
        <taxon>Alcaligenaceae</taxon>
        <taxon>Castellaniella</taxon>
    </lineage>
</organism>
<name>A0ABN0TR79_9BURK</name>
<evidence type="ECO:0000256" key="1">
    <source>
        <dbReference type="SAM" id="Phobius"/>
    </source>
</evidence>